<evidence type="ECO:0000256" key="1">
    <source>
        <dbReference type="SAM" id="MobiDB-lite"/>
    </source>
</evidence>
<accession>A0A8T2JEF9</accession>
<dbReference type="AlphaFoldDB" id="A0A8T2JEF9"/>
<proteinExistence type="predicted"/>
<evidence type="ECO:0000313" key="2">
    <source>
        <dbReference type="EMBL" id="KAG8442692.1"/>
    </source>
</evidence>
<organism evidence="2 3">
    <name type="scientific">Hymenochirus boettgeri</name>
    <name type="common">Congo dwarf clawed frog</name>
    <dbReference type="NCBI Taxonomy" id="247094"/>
    <lineage>
        <taxon>Eukaryota</taxon>
        <taxon>Metazoa</taxon>
        <taxon>Chordata</taxon>
        <taxon>Craniata</taxon>
        <taxon>Vertebrata</taxon>
        <taxon>Euteleostomi</taxon>
        <taxon>Amphibia</taxon>
        <taxon>Batrachia</taxon>
        <taxon>Anura</taxon>
        <taxon>Pipoidea</taxon>
        <taxon>Pipidae</taxon>
        <taxon>Pipinae</taxon>
        <taxon>Hymenochirus</taxon>
    </lineage>
</organism>
<sequence length="81" mass="8516">MGKRPKGGTEKDPKTPLHSLKQKGLGEFFRGGAEDLEARNGRRHSSNLGSSAHTPTGAPRPATTETGQSGPPTRRTPGPSE</sequence>
<gene>
    <name evidence="2" type="ORF">GDO86_011473</name>
</gene>
<dbReference type="EMBL" id="JAACNH010000005">
    <property type="protein sequence ID" value="KAG8442692.1"/>
    <property type="molecule type" value="Genomic_DNA"/>
</dbReference>
<keyword evidence="3" id="KW-1185">Reference proteome</keyword>
<evidence type="ECO:0000313" key="3">
    <source>
        <dbReference type="Proteomes" id="UP000812440"/>
    </source>
</evidence>
<reference evidence="2" key="1">
    <citation type="thesis" date="2020" institute="ProQuest LLC" country="789 East Eisenhower Parkway, Ann Arbor, MI, USA">
        <title>Comparative Genomics and Chromosome Evolution.</title>
        <authorList>
            <person name="Mudd A.B."/>
        </authorList>
    </citation>
    <scope>NUCLEOTIDE SEQUENCE</scope>
    <source>
        <strain evidence="2">Female2</strain>
        <tissue evidence="2">Blood</tissue>
    </source>
</reference>
<feature type="region of interest" description="Disordered" evidence="1">
    <location>
        <begin position="1"/>
        <end position="81"/>
    </location>
</feature>
<dbReference type="Proteomes" id="UP000812440">
    <property type="component" value="Chromosome 6"/>
</dbReference>
<name>A0A8T2JEF9_9PIPI</name>
<comment type="caution">
    <text evidence="2">The sequence shown here is derived from an EMBL/GenBank/DDBJ whole genome shotgun (WGS) entry which is preliminary data.</text>
</comment>
<protein>
    <submittedName>
        <fullName evidence="2">Uncharacterized protein</fullName>
    </submittedName>
</protein>